<dbReference type="Pfam" id="PF13614">
    <property type="entry name" value="AAA_31"/>
    <property type="match status" value="1"/>
</dbReference>
<dbReference type="FunFam" id="3.40.50.300:FF:000285">
    <property type="entry name" value="Sporulation initiation inhibitor Soj"/>
    <property type="match status" value="1"/>
</dbReference>
<sequence>MLAVANQKGGVGKTTTALSLGAALARRGKRVLVMDLDPHNCASAHLGFFPENVARSALDLFLADTVDAGDIAAAVMRPGQAGFDFVPGHCRLSELDVDLRERPRKGLILKEALAAVAGGYDFVILDCPPHMGVLLANALVAADLLIIPIQTDFLALHGLRLIFDSIRTINRVLARPLAFKALATMYDRRAGACVRVLNLLRRKLGPRVFSTVIGLDTQFREASADGKVIYEVAPDSRGAREYLQLADEILRS</sequence>
<dbReference type="PIRSF" id="PIRSF009320">
    <property type="entry name" value="Nuc_binding_HP_1000"/>
    <property type="match status" value="1"/>
</dbReference>
<dbReference type="CDD" id="cd02042">
    <property type="entry name" value="ParAB_family"/>
    <property type="match status" value="1"/>
</dbReference>
<dbReference type="PANTHER" id="PTHR13696:SF69">
    <property type="entry name" value="PLASMID PARTITIONING PROTEIN-RELATED"/>
    <property type="match status" value="1"/>
</dbReference>
<dbReference type="Gene3D" id="3.40.50.300">
    <property type="entry name" value="P-loop containing nucleotide triphosphate hydrolases"/>
    <property type="match status" value="1"/>
</dbReference>
<dbReference type="SUPFAM" id="SSF52540">
    <property type="entry name" value="P-loop containing nucleoside triphosphate hydrolases"/>
    <property type="match status" value="1"/>
</dbReference>
<gene>
    <name evidence="2" type="ORF">ASZ90_002972</name>
</gene>
<dbReference type="InterPro" id="IPR025669">
    <property type="entry name" value="AAA_dom"/>
</dbReference>
<evidence type="ECO:0000259" key="1">
    <source>
        <dbReference type="Pfam" id="PF13614"/>
    </source>
</evidence>
<evidence type="ECO:0000313" key="2">
    <source>
        <dbReference type="EMBL" id="KUG27178.1"/>
    </source>
</evidence>
<reference evidence="2" key="1">
    <citation type="journal article" date="2015" name="Proc. Natl. Acad. Sci. U.S.A.">
        <title>Networks of energetic and metabolic interactions define dynamics in microbial communities.</title>
        <authorList>
            <person name="Embree M."/>
            <person name="Liu J.K."/>
            <person name="Al-Bassam M.M."/>
            <person name="Zengler K."/>
        </authorList>
    </citation>
    <scope>NUCLEOTIDE SEQUENCE</scope>
</reference>
<protein>
    <submittedName>
        <fullName evidence="2">Chromosome (Plasmid) partitioning protein para / sporulation initiation inhibitor protein soj</fullName>
    </submittedName>
</protein>
<proteinExistence type="predicted"/>
<dbReference type="InterPro" id="IPR050678">
    <property type="entry name" value="DNA_Partitioning_ATPase"/>
</dbReference>
<dbReference type="InterPro" id="IPR027417">
    <property type="entry name" value="P-loop_NTPase"/>
</dbReference>
<dbReference type="PANTHER" id="PTHR13696">
    <property type="entry name" value="P-LOOP CONTAINING NUCLEOSIDE TRIPHOSPHATE HYDROLASE"/>
    <property type="match status" value="1"/>
</dbReference>
<name>A0A0W8G217_9ZZZZ</name>
<accession>A0A0W8G217</accession>
<organism evidence="2">
    <name type="scientific">hydrocarbon metagenome</name>
    <dbReference type="NCBI Taxonomy" id="938273"/>
    <lineage>
        <taxon>unclassified sequences</taxon>
        <taxon>metagenomes</taxon>
        <taxon>ecological metagenomes</taxon>
    </lineage>
</organism>
<comment type="caution">
    <text evidence="2">The sequence shown here is derived from an EMBL/GenBank/DDBJ whole genome shotgun (WGS) entry which is preliminary data.</text>
</comment>
<dbReference type="EMBL" id="LNQE01000355">
    <property type="protein sequence ID" value="KUG27178.1"/>
    <property type="molecule type" value="Genomic_DNA"/>
</dbReference>
<dbReference type="AlphaFoldDB" id="A0A0W8G217"/>
<feature type="domain" description="AAA" evidence="1">
    <location>
        <begin position="2"/>
        <end position="174"/>
    </location>
</feature>